<dbReference type="InterPro" id="IPR036230">
    <property type="entry name" value="LeuA_allosteric_dom_sf"/>
</dbReference>
<dbReference type="SUPFAM" id="SSF51569">
    <property type="entry name" value="Aldolase"/>
    <property type="match status" value="1"/>
</dbReference>
<dbReference type="NCBIfam" id="TIGR00977">
    <property type="entry name" value="citramal_synth"/>
    <property type="match status" value="1"/>
</dbReference>
<reference evidence="10 11" key="1">
    <citation type="submission" date="2016-10" db="EMBL/GenBank/DDBJ databases">
        <title>Complete genome of the TMA-utilizing, human hosted archaeon Methanomethylophilus alvus Gen. nov, sp. nov., strain Mx-05, derived from a pure culture.</title>
        <authorList>
            <person name="Brugere J.-F."/>
            <person name="Ben Hania W."/>
            <person name="Chaudhary P.P."/>
            <person name="Gaci N."/>
            <person name="Borrel G."/>
            <person name="Cao Van Tuat L."/>
            <person name="Fardeau M.-L."/>
            <person name="Harris H.M.B."/>
            <person name="O'Toole P.W."/>
            <person name="Ollivier B."/>
        </authorList>
    </citation>
    <scope>NUCLEOTIDE SEQUENCE [LARGE SCALE GENOMIC DNA]</scope>
    <source>
        <strain evidence="10 11">Mx-05</strain>
    </source>
</reference>
<keyword evidence="3" id="KW-0028">Amino-acid biosynthesis</keyword>
<dbReference type="Gene3D" id="3.30.160.270">
    <property type="match status" value="1"/>
</dbReference>
<dbReference type="UniPathway" id="UPA00047">
    <property type="reaction ID" value="UER00066"/>
</dbReference>
<dbReference type="PANTHER" id="PTHR43538">
    <property type="entry name" value="ALPHA-IPM SYNTHASE/HOMOCITRATE SYNTHASE"/>
    <property type="match status" value="1"/>
</dbReference>
<dbReference type="InterPro" id="IPR013785">
    <property type="entry name" value="Aldolase_TIM"/>
</dbReference>
<evidence type="ECO:0000259" key="9">
    <source>
        <dbReference type="PROSITE" id="PS50991"/>
    </source>
</evidence>
<dbReference type="Gene3D" id="3.20.20.70">
    <property type="entry name" value="Aldolase class I"/>
    <property type="match status" value="1"/>
</dbReference>
<dbReference type="Pfam" id="PF08502">
    <property type="entry name" value="LeuA_dimer"/>
    <property type="match status" value="1"/>
</dbReference>
<evidence type="ECO:0000256" key="8">
    <source>
        <dbReference type="RuleBase" id="RU003523"/>
    </source>
</evidence>
<evidence type="ECO:0000313" key="11">
    <source>
        <dbReference type="Proteomes" id="UP000273278"/>
    </source>
</evidence>
<dbReference type="GeneID" id="41322089"/>
<dbReference type="InterPro" id="IPR000891">
    <property type="entry name" value="PYR_CT"/>
</dbReference>
<dbReference type="GO" id="GO:0009097">
    <property type="term" value="P:isoleucine biosynthetic process"/>
    <property type="evidence" value="ECO:0007669"/>
    <property type="project" value="UniProtKB-UniRule"/>
</dbReference>
<dbReference type="PANTHER" id="PTHR43538:SF1">
    <property type="entry name" value="(R)-CITRAMALATE SYNTHASE"/>
    <property type="match status" value="1"/>
</dbReference>
<dbReference type="Pfam" id="PF22617">
    <property type="entry name" value="HCS_D2"/>
    <property type="match status" value="1"/>
</dbReference>
<sequence>MREIYIYDTSLRDGAQGNGISFSADDKKDIARRLDAFGIPYIEGGWPGSNPVDDRLFEDPPKLSAAKLSAFGSTRRPGTDASDDANLKALTASSAPVCTIFGKTWDFHVTDALQTTLEENLDMISDSVRFLKDAGKEVVFDAEHFFDGYYANREYAMACLGAAVEAGADWLVLCDTNGGSLPERISEVVEDVLLTYGTPVGIHAHNDCGLAVANSVAAVEAGATMVQGTVNGIGERCGNADLCSVMPILALKLGMDLGMDMGGLTDLSAGIAEVENVIRPNGLPFVGEDAFAHKGGMHVSALSKDTRTYEHIDPSSVGNRRRILVSDMAGRASVTEKLKELGIEESDDSKQIVDRVKSLESEGYQFEGADASFELLVRKMRNEIRPVFHLRGFRLFIDSVGDGRLTSEASIKVSDLGGKTEHTAADGNGPVDALDNAIRKALSHFFPVIDGIKLTDYKVRVLDGKAATAATVRVLITSTDGQHSWTTVGVSENVIEASLYALLDSMEYAIYKEKEGKSQ</sequence>
<dbReference type="PROSITE" id="PS00816">
    <property type="entry name" value="AIPM_HOMOCIT_SYNTH_2"/>
    <property type="match status" value="1"/>
</dbReference>
<protein>
    <recommendedName>
        <fullName evidence="7">Citramalate synthase</fullName>
        <ecNumber evidence="7">2.3.3.21</ecNumber>
    </recommendedName>
</protein>
<dbReference type="SMART" id="SM00917">
    <property type="entry name" value="LeuA_dimer"/>
    <property type="match status" value="1"/>
</dbReference>
<proteinExistence type="inferred from homology"/>
<feature type="domain" description="Pyruvate carboxyltransferase" evidence="9">
    <location>
        <begin position="4"/>
        <end position="265"/>
    </location>
</feature>
<dbReference type="Gene3D" id="1.10.238.260">
    <property type="match status" value="1"/>
</dbReference>
<dbReference type="PROSITE" id="PS00815">
    <property type="entry name" value="AIPM_HOMOCIT_SYNTH_1"/>
    <property type="match status" value="1"/>
</dbReference>
<evidence type="ECO:0000256" key="3">
    <source>
        <dbReference type="ARBA" id="ARBA00022605"/>
    </source>
</evidence>
<keyword evidence="5 8" id="KW-0808">Transferase</keyword>
<dbReference type="GO" id="GO:0003852">
    <property type="term" value="F:2-isopropylmalate synthase activity"/>
    <property type="evidence" value="ECO:0007669"/>
    <property type="project" value="InterPro"/>
</dbReference>
<dbReference type="GO" id="GO:0043714">
    <property type="term" value="F:(R)-citramalate synthase activity"/>
    <property type="evidence" value="ECO:0007669"/>
    <property type="project" value="UniProtKB-UniRule"/>
</dbReference>
<evidence type="ECO:0000256" key="5">
    <source>
        <dbReference type="ARBA" id="ARBA00022679"/>
    </source>
</evidence>
<organism evidence="10 11">
    <name type="scientific">Methanomethylophilus alvi</name>
    <dbReference type="NCBI Taxonomy" id="1291540"/>
    <lineage>
        <taxon>Archaea</taxon>
        <taxon>Methanobacteriati</taxon>
        <taxon>Thermoplasmatota</taxon>
        <taxon>Thermoplasmata</taxon>
        <taxon>Methanomassiliicoccales</taxon>
        <taxon>Methanomethylophilaceae</taxon>
        <taxon>Methanomethylophilus</taxon>
    </lineage>
</organism>
<dbReference type="InterPro" id="IPR002034">
    <property type="entry name" value="AIPM/Hcit_synth_CS"/>
</dbReference>
<dbReference type="CDD" id="cd07941">
    <property type="entry name" value="DRE_TIM_LeuA3"/>
    <property type="match status" value="1"/>
</dbReference>
<evidence type="ECO:0000313" key="10">
    <source>
        <dbReference type="EMBL" id="AYQ55438.1"/>
    </source>
</evidence>
<dbReference type="RefSeq" id="WP_015505207.1">
    <property type="nucleotide sequence ID" value="NZ_CP017686.1"/>
</dbReference>
<evidence type="ECO:0000256" key="4">
    <source>
        <dbReference type="ARBA" id="ARBA00022624"/>
    </source>
</evidence>
<evidence type="ECO:0000256" key="7">
    <source>
        <dbReference type="NCBIfam" id="TIGR00977"/>
    </source>
</evidence>
<keyword evidence="6" id="KW-0100">Branched-chain amino acid biosynthesis</keyword>
<name>A0A3G3IIC9_9ARCH</name>
<gene>
    <name evidence="10" type="ORF">BKD89_06460</name>
</gene>
<dbReference type="EMBL" id="CP017686">
    <property type="protein sequence ID" value="AYQ55438.1"/>
    <property type="molecule type" value="Genomic_DNA"/>
</dbReference>
<evidence type="ECO:0000256" key="2">
    <source>
        <dbReference type="ARBA" id="ARBA00006154"/>
    </source>
</evidence>
<comment type="pathway">
    <text evidence="1">Amino-acid biosynthesis; L-isoleucine biosynthesis; 2-oxobutanoate from pyruvate: step 1/3.</text>
</comment>
<dbReference type="Pfam" id="PF00682">
    <property type="entry name" value="HMGL-like"/>
    <property type="match status" value="1"/>
</dbReference>
<evidence type="ECO:0000256" key="1">
    <source>
        <dbReference type="ARBA" id="ARBA00004743"/>
    </source>
</evidence>
<dbReference type="OMA" id="KSWDFHV"/>
<dbReference type="SUPFAM" id="SSF110921">
    <property type="entry name" value="2-isopropylmalate synthase LeuA, allosteric (dimerisation) domain"/>
    <property type="match status" value="1"/>
</dbReference>
<dbReference type="EC" id="2.3.3.21" evidence="7"/>
<dbReference type="AlphaFoldDB" id="A0A3G3IIC9"/>
<comment type="similarity">
    <text evidence="2 8">Belongs to the alpha-IPM synthase/homocitrate synthase family.</text>
</comment>
<dbReference type="InterPro" id="IPR005675">
    <property type="entry name" value="Citramal_synthase"/>
</dbReference>
<keyword evidence="4" id="KW-0412">Isoleucine biosynthesis</keyword>
<dbReference type="InterPro" id="IPR013709">
    <property type="entry name" value="2-isopropylmalate_synth_dimer"/>
</dbReference>
<evidence type="ECO:0000256" key="6">
    <source>
        <dbReference type="ARBA" id="ARBA00023304"/>
    </source>
</evidence>
<dbReference type="PROSITE" id="PS50991">
    <property type="entry name" value="PYR_CT"/>
    <property type="match status" value="1"/>
</dbReference>
<dbReference type="InterPro" id="IPR054691">
    <property type="entry name" value="LeuA/HCS_post-cat"/>
</dbReference>
<dbReference type="GO" id="GO:0009098">
    <property type="term" value="P:L-leucine biosynthetic process"/>
    <property type="evidence" value="ECO:0007669"/>
    <property type="project" value="InterPro"/>
</dbReference>
<accession>A0A3G3IIC9</accession>
<dbReference type="Proteomes" id="UP000273278">
    <property type="component" value="Chromosome"/>
</dbReference>